<proteinExistence type="predicted"/>
<keyword evidence="2" id="KW-1185">Reference proteome</keyword>
<accession>A0ABS2UU88</accession>
<dbReference type="Proteomes" id="UP000664109">
    <property type="component" value="Unassembled WGS sequence"/>
</dbReference>
<gene>
    <name evidence="1" type="ORF">JE024_20155</name>
</gene>
<comment type="caution">
    <text evidence="1">The sequence shown here is derived from an EMBL/GenBank/DDBJ whole genome shotgun (WGS) entry which is preliminary data.</text>
</comment>
<sequence length="56" mass="5966">MERTDQQPAQPSQEDRVAALHRACAADYRAAAPARANADRGDAWTLNSARDSAAGL</sequence>
<protein>
    <submittedName>
        <fullName evidence="1">Uncharacterized protein</fullName>
    </submittedName>
</protein>
<name>A0ABS2UU88_9ACTN</name>
<dbReference type="RefSeq" id="WP_205374918.1">
    <property type="nucleotide sequence ID" value="NZ_JAFEJA010000001.1"/>
</dbReference>
<organism evidence="1 2">
    <name type="scientific">Streptomyces zhihengii</name>
    <dbReference type="NCBI Taxonomy" id="1818004"/>
    <lineage>
        <taxon>Bacteria</taxon>
        <taxon>Bacillati</taxon>
        <taxon>Actinomycetota</taxon>
        <taxon>Actinomycetes</taxon>
        <taxon>Kitasatosporales</taxon>
        <taxon>Streptomycetaceae</taxon>
        <taxon>Streptomyces</taxon>
    </lineage>
</organism>
<evidence type="ECO:0000313" key="1">
    <source>
        <dbReference type="EMBL" id="MBM9621010.1"/>
    </source>
</evidence>
<evidence type="ECO:0000313" key="2">
    <source>
        <dbReference type="Proteomes" id="UP000664109"/>
    </source>
</evidence>
<dbReference type="EMBL" id="JAFEJA010000001">
    <property type="protein sequence ID" value="MBM9621010.1"/>
    <property type="molecule type" value="Genomic_DNA"/>
</dbReference>
<reference evidence="1 2" key="1">
    <citation type="journal article" date="2016" name="Arch. Microbiol.">
        <title>Streptomyces zhihengii sp. nov., isolated from rhizospheric soil of Psammosilene tunicoides.</title>
        <authorList>
            <person name="Huang M.J."/>
            <person name="Fei J.J."/>
            <person name="Salam N."/>
            <person name="Kim C.J."/>
            <person name="Hozzein W.N."/>
            <person name="Xiao M."/>
            <person name="Huang H.Q."/>
            <person name="Li W.J."/>
        </authorList>
    </citation>
    <scope>NUCLEOTIDE SEQUENCE [LARGE SCALE GENOMIC DNA]</scope>
    <source>
        <strain evidence="1 2">YIM T102</strain>
    </source>
</reference>